<dbReference type="InterPro" id="IPR000504">
    <property type="entry name" value="RRM_dom"/>
</dbReference>
<evidence type="ECO:0000256" key="1">
    <source>
        <dbReference type="ARBA" id="ARBA00007747"/>
    </source>
</evidence>
<comment type="similarity">
    <text evidence="1">Belongs to the HTATSF1 family.</text>
</comment>
<gene>
    <name evidence="9" type="ORF">V5799_030731</name>
</gene>
<feature type="non-terminal residue" evidence="9">
    <location>
        <position position="1"/>
    </location>
</feature>
<evidence type="ECO:0000256" key="7">
    <source>
        <dbReference type="SAM" id="MobiDB-lite"/>
    </source>
</evidence>
<dbReference type="GO" id="GO:0005686">
    <property type="term" value="C:U2 snRNP"/>
    <property type="evidence" value="ECO:0007669"/>
    <property type="project" value="TreeGrafter"/>
</dbReference>
<feature type="compositionally biased region" description="Basic and acidic residues" evidence="7">
    <location>
        <begin position="147"/>
        <end position="159"/>
    </location>
</feature>
<evidence type="ECO:0000259" key="8">
    <source>
        <dbReference type="PROSITE" id="PS50102"/>
    </source>
</evidence>
<keyword evidence="4 6" id="KW-0694">RNA-binding</keyword>
<dbReference type="GO" id="GO:0005684">
    <property type="term" value="C:U2-type spliceosomal complex"/>
    <property type="evidence" value="ECO:0007669"/>
    <property type="project" value="TreeGrafter"/>
</dbReference>
<dbReference type="Pfam" id="PF00076">
    <property type="entry name" value="RRM_1"/>
    <property type="match status" value="1"/>
</dbReference>
<organism evidence="9 10">
    <name type="scientific">Amblyomma americanum</name>
    <name type="common">Lone star tick</name>
    <dbReference type="NCBI Taxonomy" id="6943"/>
    <lineage>
        <taxon>Eukaryota</taxon>
        <taxon>Metazoa</taxon>
        <taxon>Ecdysozoa</taxon>
        <taxon>Arthropoda</taxon>
        <taxon>Chelicerata</taxon>
        <taxon>Arachnida</taxon>
        <taxon>Acari</taxon>
        <taxon>Parasitiformes</taxon>
        <taxon>Ixodida</taxon>
        <taxon>Ixodoidea</taxon>
        <taxon>Ixodidae</taxon>
        <taxon>Amblyomminae</taxon>
        <taxon>Amblyomma</taxon>
    </lineage>
</organism>
<evidence type="ECO:0000313" key="10">
    <source>
        <dbReference type="Proteomes" id="UP001321473"/>
    </source>
</evidence>
<proteinExistence type="inferred from homology"/>
<dbReference type="PROSITE" id="PS50102">
    <property type="entry name" value="RRM"/>
    <property type="match status" value="1"/>
</dbReference>
<keyword evidence="10" id="KW-1185">Reference proteome</keyword>
<dbReference type="InterPro" id="IPR034393">
    <property type="entry name" value="TatSF1-like"/>
</dbReference>
<feature type="region of interest" description="Disordered" evidence="7">
    <location>
        <begin position="107"/>
        <end position="159"/>
    </location>
</feature>
<evidence type="ECO:0000256" key="3">
    <source>
        <dbReference type="ARBA" id="ARBA00022737"/>
    </source>
</evidence>
<dbReference type="SMART" id="SM00360">
    <property type="entry name" value="RRM"/>
    <property type="match status" value="1"/>
</dbReference>
<dbReference type="EMBL" id="JARKHS020013539">
    <property type="protein sequence ID" value="KAK8775924.1"/>
    <property type="molecule type" value="Genomic_DNA"/>
</dbReference>
<feature type="domain" description="RRM" evidence="8">
    <location>
        <begin position="20"/>
        <end position="81"/>
    </location>
</feature>
<evidence type="ECO:0000256" key="6">
    <source>
        <dbReference type="PROSITE-ProRule" id="PRU00176"/>
    </source>
</evidence>
<dbReference type="PANTHER" id="PTHR15608">
    <property type="entry name" value="SPLICING FACTOR U2AF-ASSOCIATED PROTEIN 2"/>
    <property type="match status" value="1"/>
</dbReference>
<keyword evidence="5" id="KW-0508">mRNA splicing</keyword>
<dbReference type="Gene3D" id="3.30.70.330">
    <property type="match status" value="1"/>
</dbReference>
<reference evidence="9 10" key="1">
    <citation type="journal article" date="2023" name="Arcadia Sci">
        <title>De novo assembly of a long-read Amblyomma americanum tick genome.</title>
        <authorList>
            <person name="Chou S."/>
            <person name="Poskanzer K.E."/>
            <person name="Rollins M."/>
            <person name="Thuy-Boun P.S."/>
        </authorList>
    </citation>
    <scope>NUCLEOTIDE SEQUENCE [LARGE SCALE GENOMIC DNA]</scope>
    <source>
        <strain evidence="9">F_SG_1</strain>
        <tissue evidence="9">Salivary glands</tissue>
    </source>
</reference>
<sequence length="159" mass="17966">LTTTLCTLLQTDPALILEYQKDLREECSQFGEVKKVVVYDRNPEGVATITFKEPEEADACISRMNGRWFAQRQLSAETWDGRTKYKIFETEEELEARLKKWDDFLEAEDEEKEAKSGSAEASSVSEPSSSVKREADSSADAENGDSVQKRQKTEVDGVE</sequence>
<dbReference type="AlphaFoldDB" id="A0AAQ4EM84"/>
<dbReference type="FunFam" id="3.30.70.330:FF:000105">
    <property type="entry name" value="HIV Tat-specific factor 1 homolog"/>
    <property type="match status" value="1"/>
</dbReference>
<dbReference type="SUPFAM" id="SSF54928">
    <property type="entry name" value="RNA-binding domain, RBD"/>
    <property type="match status" value="1"/>
</dbReference>
<name>A0AAQ4EM84_AMBAM</name>
<evidence type="ECO:0000256" key="2">
    <source>
        <dbReference type="ARBA" id="ARBA00022664"/>
    </source>
</evidence>
<accession>A0AAQ4EM84</accession>
<evidence type="ECO:0000256" key="5">
    <source>
        <dbReference type="ARBA" id="ARBA00023187"/>
    </source>
</evidence>
<dbReference type="Proteomes" id="UP001321473">
    <property type="component" value="Unassembled WGS sequence"/>
</dbReference>
<keyword evidence="2" id="KW-0507">mRNA processing</keyword>
<dbReference type="GO" id="GO:0000398">
    <property type="term" value="P:mRNA splicing, via spliceosome"/>
    <property type="evidence" value="ECO:0007669"/>
    <property type="project" value="UniProtKB-ARBA"/>
</dbReference>
<dbReference type="CDD" id="cd12282">
    <property type="entry name" value="RRM2_TatSF1_like"/>
    <property type="match status" value="1"/>
</dbReference>
<comment type="caution">
    <text evidence="9">The sequence shown here is derived from an EMBL/GenBank/DDBJ whole genome shotgun (WGS) entry which is preliminary data.</text>
</comment>
<dbReference type="InterPro" id="IPR012677">
    <property type="entry name" value="Nucleotide-bd_a/b_plait_sf"/>
</dbReference>
<evidence type="ECO:0000256" key="4">
    <source>
        <dbReference type="ARBA" id="ARBA00022884"/>
    </source>
</evidence>
<keyword evidence="3" id="KW-0677">Repeat</keyword>
<feature type="compositionally biased region" description="Low complexity" evidence="7">
    <location>
        <begin position="116"/>
        <end position="130"/>
    </location>
</feature>
<dbReference type="GO" id="GO:0003723">
    <property type="term" value="F:RNA binding"/>
    <property type="evidence" value="ECO:0007669"/>
    <property type="project" value="UniProtKB-UniRule"/>
</dbReference>
<protein>
    <recommendedName>
        <fullName evidence="8">RRM domain-containing protein</fullName>
    </recommendedName>
</protein>
<dbReference type="PANTHER" id="PTHR15608:SF0">
    <property type="entry name" value="HIV TAT-SPECIFIC FACTOR 1"/>
    <property type="match status" value="1"/>
</dbReference>
<evidence type="ECO:0000313" key="9">
    <source>
        <dbReference type="EMBL" id="KAK8775924.1"/>
    </source>
</evidence>
<dbReference type="InterPro" id="IPR035979">
    <property type="entry name" value="RBD_domain_sf"/>
</dbReference>